<dbReference type="GO" id="GO:0003677">
    <property type="term" value="F:DNA binding"/>
    <property type="evidence" value="ECO:0007669"/>
    <property type="project" value="InterPro"/>
</dbReference>
<evidence type="ECO:0000313" key="1">
    <source>
        <dbReference type="EMBL" id="SDV47211.1"/>
    </source>
</evidence>
<name>A0A1H2PL53_9BURK</name>
<dbReference type="GO" id="GO:0006313">
    <property type="term" value="P:DNA transposition"/>
    <property type="evidence" value="ECO:0007669"/>
    <property type="project" value="InterPro"/>
</dbReference>
<dbReference type="PANTHER" id="PTHR33609:SF1">
    <property type="entry name" value="TRANSPOSASE"/>
    <property type="match status" value="1"/>
</dbReference>
<dbReference type="GO" id="GO:0004803">
    <property type="term" value="F:transposase activity"/>
    <property type="evidence" value="ECO:0007669"/>
    <property type="project" value="InterPro"/>
</dbReference>
<dbReference type="Pfam" id="PF01527">
    <property type="entry name" value="HTH_Tnp_1"/>
    <property type="match status" value="1"/>
</dbReference>
<reference evidence="2" key="1">
    <citation type="submission" date="2016-09" db="EMBL/GenBank/DDBJ databases">
        <authorList>
            <person name="Varghese N."/>
            <person name="Submissions S."/>
        </authorList>
    </citation>
    <scope>NUCLEOTIDE SEQUENCE [LARGE SCALE GENOMIC DNA]</scope>
    <source>
        <strain evidence="2">JS23</strain>
    </source>
</reference>
<protein>
    <submittedName>
        <fullName evidence="1">Putative transposase</fullName>
    </submittedName>
</protein>
<sequence>MARRHAASEASNYAWRKRFGQMVSDDVKRFRTLETQNGRLKKVLAERDFETEAMKDINAKKL</sequence>
<dbReference type="EMBL" id="FNLO01000002">
    <property type="protein sequence ID" value="SDV47211.1"/>
    <property type="molecule type" value="Genomic_DNA"/>
</dbReference>
<accession>A0A1H2PL53</accession>
<dbReference type="InterPro" id="IPR002514">
    <property type="entry name" value="Transposase_8"/>
</dbReference>
<keyword evidence="2" id="KW-1185">Reference proteome</keyword>
<dbReference type="PANTHER" id="PTHR33609">
    <property type="entry name" value="LOW CALCIUM RESPONSE LOCUS PROTEIN S"/>
    <property type="match status" value="1"/>
</dbReference>
<gene>
    <name evidence="1" type="ORF">SAMN05216551_102369</name>
</gene>
<dbReference type="STRING" id="1770053.SAMN05216551_102369"/>
<dbReference type="AlphaFoldDB" id="A0A1H2PL53"/>
<organism evidence="1 2">
    <name type="scientific">Chitinasiproducens palmae</name>
    <dbReference type="NCBI Taxonomy" id="1770053"/>
    <lineage>
        <taxon>Bacteria</taxon>
        <taxon>Pseudomonadati</taxon>
        <taxon>Pseudomonadota</taxon>
        <taxon>Betaproteobacteria</taxon>
        <taxon>Burkholderiales</taxon>
        <taxon>Burkholderiaceae</taxon>
        <taxon>Chitinasiproducens</taxon>
    </lineage>
</organism>
<dbReference type="RefSeq" id="WP_170845025.1">
    <property type="nucleotide sequence ID" value="NZ_FNLO01000002.1"/>
</dbReference>
<dbReference type="InterPro" id="IPR052546">
    <property type="entry name" value="Transposase_8_domain"/>
</dbReference>
<dbReference type="Proteomes" id="UP000243719">
    <property type="component" value="Unassembled WGS sequence"/>
</dbReference>
<proteinExistence type="predicted"/>
<evidence type="ECO:0000313" key="2">
    <source>
        <dbReference type="Proteomes" id="UP000243719"/>
    </source>
</evidence>